<evidence type="ECO:0000313" key="2">
    <source>
        <dbReference type="Proteomes" id="UP000688947"/>
    </source>
</evidence>
<organism evidence="1 2">
    <name type="scientific">Phytophthora cactorum</name>
    <dbReference type="NCBI Taxonomy" id="29920"/>
    <lineage>
        <taxon>Eukaryota</taxon>
        <taxon>Sar</taxon>
        <taxon>Stramenopiles</taxon>
        <taxon>Oomycota</taxon>
        <taxon>Peronosporomycetes</taxon>
        <taxon>Peronosporales</taxon>
        <taxon>Peronosporaceae</taxon>
        <taxon>Phytophthora</taxon>
    </lineage>
</organism>
<protein>
    <submittedName>
        <fullName evidence="1">Uncharacterized protein</fullName>
    </submittedName>
</protein>
<dbReference type="Proteomes" id="UP000688947">
    <property type="component" value="Unassembled WGS sequence"/>
</dbReference>
<evidence type="ECO:0000313" key="1">
    <source>
        <dbReference type="EMBL" id="KAG6942119.1"/>
    </source>
</evidence>
<dbReference type="AlphaFoldDB" id="A0A8T1TM21"/>
<name>A0A8T1TM21_9STRA</name>
<proteinExistence type="predicted"/>
<dbReference type="EMBL" id="JAENGZ010003130">
    <property type="protein sequence ID" value="KAG6942119.1"/>
    <property type="molecule type" value="Genomic_DNA"/>
</dbReference>
<comment type="caution">
    <text evidence="1">The sequence shown here is derived from an EMBL/GenBank/DDBJ whole genome shotgun (WGS) entry which is preliminary data.</text>
</comment>
<gene>
    <name evidence="1" type="ORF">JG687_00019251</name>
</gene>
<sequence>MKALLTLKANFRLKLSPILLSPLRPYHGTRYQHATRRSKLMSSEVLKKIAARNLKSVVNTAANSQKQVAVVLPSLPRPRPRRASSWARTTAPPLWPPSACSSIRVRVTRARRLRVCRSCSPRWPSAPRRAAPDDSTNAKGKIYLCQKMRHHDPNGPVN</sequence>
<reference evidence="1" key="1">
    <citation type="submission" date="2021-01" db="EMBL/GenBank/DDBJ databases">
        <title>Phytophthora aleatoria, a newly-described species from Pinus radiata is distinct from Phytophthora cactorum isolates based on comparative genomics.</title>
        <authorList>
            <person name="Mcdougal R."/>
            <person name="Panda P."/>
            <person name="Williams N."/>
            <person name="Studholme D.J."/>
        </authorList>
    </citation>
    <scope>NUCLEOTIDE SEQUENCE</scope>
    <source>
        <strain evidence="1">NZFS 3830</strain>
    </source>
</reference>
<accession>A0A8T1TM21</accession>